<dbReference type="PANTHER" id="PTHR10587:SF125">
    <property type="entry name" value="POLYSACCHARIDE DEACETYLASE YHEN-RELATED"/>
    <property type="match status" value="1"/>
</dbReference>
<reference evidence="4 5" key="1">
    <citation type="submission" date="2021-06" db="EMBL/GenBank/DDBJ databases">
        <title>Bacillus sp. RD4P76, an endophyte from a halophyte.</title>
        <authorList>
            <person name="Sun J.-Q."/>
        </authorList>
    </citation>
    <scope>NUCLEOTIDE SEQUENCE [LARGE SCALE GENOMIC DNA]</scope>
    <source>
        <strain evidence="4 5">JCM 17098</strain>
    </source>
</reference>
<sequence length="286" mass="32449">MKSVLMKFFLSGFVFISMLAAAGALNVEANEDKLLEPEWWWGKDRQQEEEPPELEGGPELGGREQLPVSNIVLQRRYPDTVVLQGAATDNRIALTFDDGPDPRFTNQVLDVLNEYNVPATFFVMGARVEAYPDIVNRIQEEGHVIGNHSYWHPNLVEEGDVATLEREVNQTEDIIAEMLGFRTKLFRAPYGFLYNELVEKLAEMNYTVVGWSVDSLDWREDPPEEIAYNVLSNTQPGSIILMHDGATWEGDRTNTIESLHQIIPELQAQGLEFVTVPDLLNIPFQQ</sequence>
<organism evidence="4 5">
    <name type="scientific">Evansella alkalicola</name>
    <dbReference type="NCBI Taxonomy" id="745819"/>
    <lineage>
        <taxon>Bacteria</taxon>
        <taxon>Bacillati</taxon>
        <taxon>Bacillota</taxon>
        <taxon>Bacilli</taxon>
        <taxon>Bacillales</taxon>
        <taxon>Bacillaceae</taxon>
        <taxon>Evansella</taxon>
    </lineage>
</organism>
<dbReference type="InterPro" id="IPR002509">
    <property type="entry name" value="NODB_dom"/>
</dbReference>
<dbReference type="InterPro" id="IPR011330">
    <property type="entry name" value="Glyco_hydro/deAcase_b/a-brl"/>
</dbReference>
<evidence type="ECO:0000259" key="3">
    <source>
        <dbReference type="PROSITE" id="PS51677"/>
    </source>
</evidence>
<evidence type="ECO:0000256" key="2">
    <source>
        <dbReference type="SAM" id="SignalP"/>
    </source>
</evidence>
<dbReference type="SUPFAM" id="SSF88713">
    <property type="entry name" value="Glycoside hydrolase/deacetylase"/>
    <property type="match status" value="1"/>
</dbReference>
<accession>A0ABS6JS69</accession>
<dbReference type="Gene3D" id="3.20.20.370">
    <property type="entry name" value="Glycoside hydrolase/deacetylase"/>
    <property type="match status" value="1"/>
</dbReference>
<comment type="caution">
    <text evidence="4">The sequence shown here is derived from an EMBL/GenBank/DDBJ whole genome shotgun (WGS) entry which is preliminary data.</text>
</comment>
<feature type="chain" id="PRO_5045212867" evidence="2">
    <location>
        <begin position="23"/>
        <end position="286"/>
    </location>
</feature>
<dbReference type="InterPro" id="IPR050248">
    <property type="entry name" value="Polysacc_deacetylase_ArnD"/>
</dbReference>
<dbReference type="Pfam" id="PF01522">
    <property type="entry name" value="Polysacc_deac_1"/>
    <property type="match status" value="1"/>
</dbReference>
<evidence type="ECO:0000313" key="4">
    <source>
        <dbReference type="EMBL" id="MBU9721412.1"/>
    </source>
</evidence>
<dbReference type="Proteomes" id="UP000790580">
    <property type="component" value="Unassembled WGS sequence"/>
</dbReference>
<evidence type="ECO:0000313" key="5">
    <source>
        <dbReference type="Proteomes" id="UP000790580"/>
    </source>
</evidence>
<feature type="region of interest" description="Disordered" evidence="1">
    <location>
        <begin position="40"/>
        <end position="63"/>
    </location>
</feature>
<proteinExistence type="predicted"/>
<evidence type="ECO:0000256" key="1">
    <source>
        <dbReference type="SAM" id="MobiDB-lite"/>
    </source>
</evidence>
<feature type="domain" description="NodB homology" evidence="3">
    <location>
        <begin position="90"/>
        <end position="274"/>
    </location>
</feature>
<feature type="signal peptide" evidence="2">
    <location>
        <begin position="1"/>
        <end position="22"/>
    </location>
</feature>
<keyword evidence="5" id="KW-1185">Reference proteome</keyword>
<dbReference type="EMBL" id="JAHQCR010000034">
    <property type="protein sequence ID" value="MBU9721412.1"/>
    <property type="molecule type" value="Genomic_DNA"/>
</dbReference>
<protein>
    <submittedName>
        <fullName evidence="4">Polysaccharide deacetylase family protein</fullName>
    </submittedName>
</protein>
<dbReference type="PANTHER" id="PTHR10587">
    <property type="entry name" value="GLYCOSYL TRANSFERASE-RELATED"/>
    <property type="match status" value="1"/>
</dbReference>
<gene>
    <name evidence="4" type="ORF">KS407_08125</name>
</gene>
<dbReference type="RefSeq" id="WP_088075436.1">
    <property type="nucleotide sequence ID" value="NZ_JAHQCR010000034.1"/>
</dbReference>
<name>A0ABS6JS69_9BACI</name>
<keyword evidence="2" id="KW-0732">Signal</keyword>
<dbReference type="PROSITE" id="PS51677">
    <property type="entry name" value="NODB"/>
    <property type="match status" value="1"/>
</dbReference>